<name>A0A067L5K8_JATCU</name>
<reference evidence="2 3" key="1">
    <citation type="journal article" date="2014" name="PLoS ONE">
        <title>Global Analysis of Gene Expression Profiles in Physic Nut (Jatropha curcas L.) Seedlings Exposed to Salt Stress.</title>
        <authorList>
            <person name="Zhang L."/>
            <person name="Zhang C."/>
            <person name="Wu P."/>
            <person name="Chen Y."/>
            <person name="Li M."/>
            <person name="Jiang H."/>
            <person name="Wu G."/>
        </authorList>
    </citation>
    <scope>NUCLEOTIDE SEQUENCE [LARGE SCALE GENOMIC DNA]</scope>
    <source>
        <strain evidence="3">cv. GZQX0401</strain>
        <tissue evidence="2">Young leaves</tissue>
    </source>
</reference>
<feature type="compositionally biased region" description="Basic and acidic residues" evidence="1">
    <location>
        <begin position="326"/>
        <end position="359"/>
    </location>
</feature>
<dbReference type="AlphaFoldDB" id="A0A067L5K8"/>
<keyword evidence="3" id="KW-1185">Reference proteome</keyword>
<dbReference type="OrthoDB" id="1938336at2759"/>
<evidence type="ECO:0000313" key="2">
    <source>
        <dbReference type="EMBL" id="KDP39394.1"/>
    </source>
</evidence>
<evidence type="ECO:0008006" key="4">
    <source>
        <dbReference type="Google" id="ProtNLM"/>
    </source>
</evidence>
<organism evidence="2 3">
    <name type="scientific">Jatropha curcas</name>
    <name type="common">Barbados nut</name>
    <dbReference type="NCBI Taxonomy" id="180498"/>
    <lineage>
        <taxon>Eukaryota</taxon>
        <taxon>Viridiplantae</taxon>
        <taxon>Streptophyta</taxon>
        <taxon>Embryophyta</taxon>
        <taxon>Tracheophyta</taxon>
        <taxon>Spermatophyta</taxon>
        <taxon>Magnoliopsida</taxon>
        <taxon>eudicotyledons</taxon>
        <taxon>Gunneridae</taxon>
        <taxon>Pentapetalae</taxon>
        <taxon>rosids</taxon>
        <taxon>fabids</taxon>
        <taxon>Malpighiales</taxon>
        <taxon>Euphorbiaceae</taxon>
        <taxon>Crotonoideae</taxon>
        <taxon>Jatropheae</taxon>
        <taxon>Jatropha</taxon>
    </lineage>
</organism>
<dbReference type="Proteomes" id="UP000027138">
    <property type="component" value="Unassembled WGS sequence"/>
</dbReference>
<proteinExistence type="predicted"/>
<dbReference type="EMBL" id="KK914352">
    <property type="protein sequence ID" value="KDP39394.1"/>
    <property type="molecule type" value="Genomic_DNA"/>
</dbReference>
<sequence>MSQLSEIPASTYTLEMETLGALPDISTFDGEPVLVSQNPLTPGTRRLQLLPLPGIEFPVRYETSRMRGFQFEVNLGKAHSGGSATDASAFWDLLDPPMRARAERIRTRLAAWRELPVEARPAAPVYTREERDQAARSFLFYIISSQLLCTSQNKGDLAMLACLLDLSQVGSLDWATLGLAHLYHGLDVWTRGSDQAVLACLRDLSQVGSFDWATLGLAHLYHGLDVWTRGSGESNWRFIRPLEERKTHKTAAHYRAEAIAEAPPPVQLDPEHTTHVPAQRYQEICQRFGFARSYIGRLYSNVHERDLEIEQELQLLKRLSKKYEQKESGQKKSIEKSSSKKDKSKSKMEKSKGEEKSKEWVSGSRSEATGSETLSVKIEGETKVISYSDLSEIFRIPMHSYAMIFGGGVHKDAYAQLTLCVFALLLGRGRGGSGRALHTLQGDLPKSWRTVRRIVRNAVWKT</sequence>
<evidence type="ECO:0000313" key="3">
    <source>
        <dbReference type="Proteomes" id="UP000027138"/>
    </source>
</evidence>
<feature type="region of interest" description="Disordered" evidence="1">
    <location>
        <begin position="326"/>
        <end position="366"/>
    </location>
</feature>
<gene>
    <name evidence="2" type="ORF">JCGZ_03676</name>
</gene>
<accession>A0A067L5K8</accession>
<evidence type="ECO:0000256" key="1">
    <source>
        <dbReference type="SAM" id="MobiDB-lite"/>
    </source>
</evidence>
<protein>
    <recommendedName>
        <fullName evidence="4">Aminotransferase-like plant mobile domain-containing protein</fullName>
    </recommendedName>
</protein>